<evidence type="ECO:0000256" key="2">
    <source>
        <dbReference type="ARBA" id="ARBA00023157"/>
    </source>
</evidence>
<evidence type="ECO:0000313" key="6">
    <source>
        <dbReference type="Proteomes" id="UP000002007"/>
    </source>
</evidence>
<dbReference type="PRINTS" id="PR00722">
    <property type="entry name" value="CHYMOTRYPSIN"/>
</dbReference>
<dbReference type="SMART" id="SM00020">
    <property type="entry name" value="Tryp_SPc"/>
    <property type="match status" value="1"/>
</dbReference>
<dbReference type="InterPro" id="IPR043504">
    <property type="entry name" value="Peptidase_S1_PA_chymotrypsin"/>
</dbReference>
<evidence type="ECO:0000313" key="5">
    <source>
        <dbReference type="EMBL" id="ABY22776.1"/>
    </source>
</evidence>
<dbReference type="EC" id="3.4.21.-" evidence="5"/>
<keyword evidence="6" id="KW-1185">Reference proteome</keyword>
<dbReference type="Gene3D" id="2.40.10.10">
    <property type="entry name" value="Trypsin-like serine proteases"/>
    <property type="match status" value="1"/>
</dbReference>
<feature type="chain" id="PRO_5002746431" evidence="3">
    <location>
        <begin position="27"/>
        <end position="254"/>
    </location>
</feature>
<proteinExistence type="inferred from homology"/>
<name>A9WNY1_RENSM</name>
<dbReference type="PANTHER" id="PTHR24276:SF98">
    <property type="entry name" value="FI18310P1-RELATED"/>
    <property type="match status" value="1"/>
</dbReference>
<organism evidence="5 6">
    <name type="scientific">Renibacterium salmoninarum (strain ATCC 33209 / DSM 20767 / JCM 11484 / NBRC 15589 / NCIMB 2235)</name>
    <dbReference type="NCBI Taxonomy" id="288705"/>
    <lineage>
        <taxon>Bacteria</taxon>
        <taxon>Bacillati</taxon>
        <taxon>Actinomycetota</taxon>
        <taxon>Actinomycetes</taxon>
        <taxon>Micrococcales</taxon>
        <taxon>Micrococcaceae</taxon>
        <taxon>Renibacterium</taxon>
    </lineage>
</organism>
<dbReference type="InterPro" id="IPR009003">
    <property type="entry name" value="Peptidase_S1_PA"/>
</dbReference>
<dbReference type="AlphaFoldDB" id="A9WNY1"/>
<dbReference type="InterPro" id="IPR001254">
    <property type="entry name" value="Trypsin_dom"/>
</dbReference>
<dbReference type="GO" id="GO:0004252">
    <property type="term" value="F:serine-type endopeptidase activity"/>
    <property type="evidence" value="ECO:0007669"/>
    <property type="project" value="InterPro"/>
</dbReference>
<dbReference type="PANTHER" id="PTHR24276">
    <property type="entry name" value="POLYSERASE-RELATED"/>
    <property type="match status" value="1"/>
</dbReference>
<dbReference type="InterPro" id="IPR001314">
    <property type="entry name" value="Peptidase_S1A"/>
</dbReference>
<feature type="signal peptide" evidence="3">
    <location>
        <begin position="1"/>
        <end position="26"/>
    </location>
</feature>
<evidence type="ECO:0000256" key="1">
    <source>
        <dbReference type="ARBA" id="ARBA00007664"/>
    </source>
</evidence>
<dbReference type="RefSeq" id="WP_012244467.1">
    <property type="nucleotide sequence ID" value="NC_010168.1"/>
</dbReference>
<reference evidence="6" key="1">
    <citation type="journal article" date="2008" name="J. Bacteriol.">
        <title>Genome sequence of the fish pathogen Renibacterium salmoninarum suggests reductive evolution away from an environmental Arthrobacter ancestor.</title>
        <authorList>
            <person name="Wiens G.D."/>
            <person name="Rockey D.D."/>
            <person name="Wu Z."/>
            <person name="Chang J."/>
            <person name="Levy R."/>
            <person name="Crane S."/>
            <person name="Chen D.S."/>
            <person name="Capri G.R."/>
            <person name="Burnett J.R."/>
            <person name="Sudheesh P.S."/>
            <person name="Schipma M.J."/>
            <person name="Burd H."/>
            <person name="Bhattacharyya A."/>
            <person name="Rhodes L.D."/>
            <person name="Kaul R."/>
            <person name="Strom M.S."/>
        </authorList>
    </citation>
    <scope>NUCLEOTIDE SEQUENCE [LARGE SCALE GENOMIC DNA]</scope>
    <source>
        <strain evidence="6">ATCC 33209 / DSM 20767 / JCM 11484 / NBRC 15589 / NCIMB 2235</strain>
    </source>
</reference>
<dbReference type="Proteomes" id="UP000002007">
    <property type="component" value="Chromosome"/>
</dbReference>
<feature type="domain" description="Peptidase S1" evidence="4">
    <location>
        <begin position="46"/>
        <end position="250"/>
    </location>
</feature>
<keyword evidence="5" id="KW-0645">Protease</keyword>
<keyword evidence="5" id="KW-0378">Hydrolase</keyword>
<dbReference type="HOGENOM" id="CLU_006842_7_5_11"/>
<dbReference type="PROSITE" id="PS50240">
    <property type="entry name" value="TRYPSIN_DOM"/>
    <property type="match status" value="1"/>
</dbReference>
<dbReference type="InterPro" id="IPR050430">
    <property type="entry name" value="Peptidase_S1"/>
</dbReference>
<protein>
    <submittedName>
        <fullName evidence="5">Trypsin-like serine protease</fullName>
        <ecNumber evidence="5">3.4.21.-</ecNumber>
    </submittedName>
</protein>
<accession>A9WNY1</accession>
<evidence type="ECO:0000256" key="3">
    <source>
        <dbReference type="SAM" id="SignalP"/>
    </source>
</evidence>
<gene>
    <name evidence="5" type="ordered locus">RSal33209_1037</name>
</gene>
<evidence type="ECO:0000259" key="4">
    <source>
        <dbReference type="PROSITE" id="PS50240"/>
    </source>
</evidence>
<dbReference type="STRING" id="288705.RSal33209_1037"/>
<dbReference type="Pfam" id="PF00089">
    <property type="entry name" value="Trypsin"/>
    <property type="match status" value="1"/>
</dbReference>
<keyword evidence="3" id="KW-0732">Signal</keyword>
<comment type="similarity">
    <text evidence="1">Belongs to the peptidase S1 family.</text>
</comment>
<dbReference type="KEGG" id="rsa:RSal33209_1037"/>
<dbReference type="EMBL" id="CP000910">
    <property type="protein sequence ID" value="ABY22776.1"/>
    <property type="molecule type" value="Genomic_DNA"/>
</dbReference>
<keyword evidence="2" id="KW-1015">Disulfide bond</keyword>
<dbReference type="GO" id="GO:0006508">
    <property type="term" value="P:proteolysis"/>
    <property type="evidence" value="ECO:0007669"/>
    <property type="project" value="UniProtKB-KW"/>
</dbReference>
<sequence length="254" mass="25239">MKFTKLIATLGTVAVLSLTGATVASASTTVAPAPAVKAASGISPRIIAGSTADFSKVPFATQQYVTGRFNCSASIIAPTWVLLAKHCVEGKSASQMSVRVGSASLGGGTSIAAKSVSSWSQGDVALIELKTSYQGSYAPLGASNPSAGNPGDIYGWGAQGSGTSLPSKLKTASVTINGLDSSHWPGPAISQKGNSGQAYYGDSGGPLIVNGKVVGVCSGPVNDSDSGDPQGNVLYASVPASASWIKSVSGVVAK</sequence>
<dbReference type="SUPFAM" id="SSF50494">
    <property type="entry name" value="Trypsin-like serine proteases"/>
    <property type="match status" value="1"/>
</dbReference>
<dbReference type="eggNOG" id="COG5640">
    <property type="taxonomic scope" value="Bacteria"/>
</dbReference>